<reference evidence="3" key="1">
    <citation type="submission" date="2025-08" db="UniProtKB">
        <authorList>
            <consortium name="RefSeq"/>
        </authorList>
    </citation>
    <scope>IDENTIFICATION</scope>
    <source>
        <strain evidence="3">S238N-H82</strain>
        <tissue evidence="3">Testes</tissue>
    </source>
</reference>
<dbReference type="OrthoDB" id="6080540at2759"/>
<sequence>MSDSTDSTLPDDDVVVFRDAPFRRRRGHRRAAPAANPDGAALNPFVGPPAQGPQPAQAQGHFPAGPFFNAHPYAQVPFYMNPYYQFAQAPMGYPYHLPAPAAAAAHGPQPALPAVPLAPAPHAGAPPPVAGAANPFLPAIPPPAAGANNPFAQGPAPPPAGAPIPPQPHPHPPKPPTLTSKFSGESNVKWEEFELLFTNDRLYGQWSDQLAKTTLLRHLSGVALTTYASADATVQNGTCNDVLNFLRDIFQSPTSVEHYEAELNSMRQLPSETPQAFEVRVRNLVAKAYPGTFSHTLDSIGKRLFLDRLRDSHLAHEVRKFTPRDLHEARTQVELFSALASNSATPSSANNTPRSDPPISRLLADHKTDMSRLQRNHERQVTEICNKVQHMLSSPPNVPPQQQAPVQAAVPPNITNPTNPLRPSRGLPPGYRCHICNSPEHLKALCPHRPGVSPSGNPSRLT</sequence>
<dbReference type="Proteomes" id="UP000001554">
    <property type="component" value="Unplaced"/>
</dbReference>
<gene>
    <name evidence="3" type="primary">LOC118408318</name>
</gene>
<dbReference type="GeneID" id="118408318"/>
<feature type="compositionally biased region" description="Low complexity" evidence="1">
    <location>
        <begin position="32"/>
        <end position="42"/>
    </location>
</feature>
<organism evidence="2 3">
    <name type="scientific">Branchiostoma floridae</name>
    <name type="common">Florida lancelet</name>
    <name type="synonym">Amphioxus</name>
    <dbReference type="NCBI Taxonomy" id="7739"/>
    <lineage>
        <taxon>Eukaryota</taxon>
        <taxon>Metazoa</taxon>
        <taxon>Chordata</taxon>
        <taxon>Cephalochordata</taxon>
        <taxon>Leptocardii</taxon>
        <taxon>Amphioxiformes</taxon>
        <taxon>Branchiostomatidae</taxon>
        <taxon>Branchiostoma</taxon>
    </lineage>
</organism>
<evidence type="ECO:0000313" key="3">
    <source>
        <dbReference type="RefSeq" id="XP_035664901.1"/>
    </source>
</evidence>
<dbReference type="RefSeq" id="XP_035664901.1">
    <property type="nucleotide sequence ID" value="XM_035809008.1"/>
</dbReference>
<dbReference type="AlphaFoldDB" id="A0A9J7HSC0"/>
<proteinExistence type="predicted"/>
<protein>
    <submittedName>
        <fullName evidence="3">Uncharacterized protein LOC118408318</fullName>
    </submittedName>
</protein>
<name>A0A9J7HSC0_BRAFL</name>
<evidence type="ECO:0000313" key="2">
    <source>
        <dbReference type="Proteomes" id="UP000001554"/>
    </source>
</evidence>
<evidence type="ECO:0000256" key="1">
    <source>
        <dbReference type="SAM" id="MobiDB-lite"/>
    </source>
</evidence>
<keyword evidence="2" id="KW-1185">Reference proteome</keyword>
<accession>A0A9J7HSC0</accession>
<feature type="region of interest" description="Disordered" evidence="1">
    <location>
        <begin position="23"/>
        <end position="42"/>
    </location>
</feature>
<dbReference type="KEGG" id="bfo:118408318"/>
<feature type="region of interest" description="Disordered" evidence="1">
    <location>
        <begin position="144"/>
        <end position="181"/>
    </location>
</feature>
<feature type="compositionally biased region" description="Low complexity" evidence="1">
    <location>
        <begin position="145"/>
        <end position="154"/>
    </location>
</feature>
<feature type="compositionally biased region" description="Pro residues" evidence="1">
    <location>
        <begin position="155"/>
        <end position="176"/>
    </location>
</feature>